<protein>
    <recommendedName>
        <fullName evidence="5">Propionyl-CoA carboxylase beta chain, mitochondrial</fullName>
        <ecNumber evidence="3">6.4.1.3</ecNumber>
    </recommendedName>
    <alternativeName>
        <fullName evidence="6">Propanoyl-CoA:carbon dioxide ligase subunit beta</fullName>
    </alternativeName>
</protein>
<comment type="pathway">
    <text evidence="1">Metabolic intermediate metabolism; propanoyl-CoA degradation; succinyl-CoA from propanoyl-CoA: step 1/3.</text>
</comment>
<evidence type="ECO:0000313" key="12">
    <source>
        <dbReference type="Proteomes" id="UP001344447"/>
    </source>
</evidence>
<gene>
    <name evidence="11" type="ORF">RB653_002682</name>
</gene>
<dbReference type="EMBL" id="JAVFKY010000004">
    <property type="protein sequence ID" value="KAK5577735.1"/>
    <property type="molecule type" value="Genomic_DNA"/>
</dbReference>
<organism evidence="11 12">
    <name type="scientific">Dictyostelium firmibasis</name>
    <dbReference type="NCBI Taxonomy" id="79012"/>
    <lineage>
        <taxon>Eukaryota</taxon>
        <taxon>Amoebozoa</taxon>
        <taxon>Evosea</taxon>
        <taxon>Eumycetozoa</taxon>
        <taxon>Dictyostelia</taxon>
        <taxon>Dictyosteliales</taxon>
        <taxon>Dictyosteliaceae</taxon>
        <taxon>Dictyostelium</taxon>
    </lineage>
</organism>
<dbReference type="Pfam" id="PF01039">
    <property type="entry name" value="Carboxyl_trans"/>
    <property type="match status" value="1"/>
</dbReference>
<dbReference type="InterPro" id="IPR029045">
    <property type="entry name" value="ClpP/crotonase-like_dom_sf"/>
</dbReference>
<dbReference type="GO" id="GO:0004658">
    <property type="term" value="F:propionyl-CoA carboxylase activity"/>
    <property type="evidence" value="ECO:0007669"/>
    <property type="project" value="UniProtKB-EC"/>
</dbReference>
<dbReference type="InterPro" id="IPR051047">
    <property type="entry name" value="AccD/PCCB"/>
</dbReference>
<dbReference type="GO" id="GO:0009062">
    <property type="term" value="P:fatty acid catabolic process"/>
    <property type="evidence" value="ECO:0007669"/>
    <property type="project" value="UniProtKB-ARBA"/>
</dbReference>
<sequence>MLGRRLLNKNTIQLLNKNSNGVLSQGIKSFSTAKTAPPAKEPFKAVKYESTIDRVMGRIQEETERAQLGGGLKRIDVQHGKGKLLARERLDLLLDDGSFREYDMLVTHRCTDFNVEKTPGDGVVTGHGTINGKLVFVFSQDSTVNGGSLSEAHAEKICKIMDKAMLVGAPVIGLNDSGGARIQEGIASLAGYAEVFQRNVMASGVIPQISVIMGPCAGGAVYSPAITDYVFMVKDTSYLFVTGPEVVKSVTNQEISQEGLGGAKIHTTKSGVAHLAFDNDIEALKKVREFVTLLPSNPNQPAIREPFDSPSREDVVLDQIIPDDPNKPYDMKEVIERIVDEGEFFEIQPDFAKNIIVGYARMEGRTVGFVANQPKELAGCLDIDASVKAARFVRFCDCFNIPIVTLIDVPGFLPGTNQEHNGIIRHGAKLLYAYAEATVPKISIITRKAYGGAYDVMSSKHLRGDTNYSWPTGQIAVMGSKGAVEIIFRGKGDIKEQEQIYNDKFANPLPAARRGFIDDIIPPRMSRQYICEDLEILKNKKLSNPTKKHGNIVL</sequence>
<dbReference type="PANTHER" id="PTHR43842">
    <property type="entry name" value="PROPIONYL-COA CARBOXYLASE BETA CHAIN"/>
    <property type="match status" value="1"/>
</dbReference>
<name>A0AAN7TYP8_9MYCE</name>
<evidence type="ECO:0000256" key="2">
    <source>
        <dbReference type="ARBA" id="ARBA00006102"/>
    </source>
</evidence>
<evidence type="ECO:0000256" key="3">
    <source>
        <dbReference type="ARBA" id="ARBA00013050"/>
    </source>
</evidence>
<comment type="caution">
    <text evidence="11">The sequence shown here is derived from an EMBL/GenBank/DDBJ whole genome shotgun (WGS) entry which is preliminary data.</text>
</comment>
<dbReference type="AlphaFoldDB" id="A0AAN7TYP8"/>
<dbReference type="PROSITE" id="PS50980">
    <property type="entry name" value="COA_CT_NTER"/>
    <property type="match status" value="1"/>
</dbReference>
<evidence type="ECO:0000256" key="5">
    <source>
        <dbReference type="ARBA" id="ARBA00041138"/>
    </source>
</evidence>
<reference evidence="11 12" key="1">
    <citation type="submission" date="2023-11" db="EMBL/GenBank/DDBJ databases">
        <title>Dfirmibasis_genome.</title>
        <authorList>
            <person name="Edelbroek B."/>
            <person name="Kjellin J."/>
            <person name="Jerlstrom-Hultqvist J."/>
            <person name="Soderbom F."/>
        </authorList>
    </citation>
    <scope>NUCLEOTIDE SEQUENCE [LARGE SCALE GENOMIC DNA]</scope>
    <source>
        <strain evidence="11 12">TNS-C-14</strain>
    </source>
</reference>
<evidence type="ECO:0000256" key="6">
    <source>
        <dbReference type="ARBA" id="ARBA00042797"/>
    </source>
</evidence>
<dbReference type="FunFam" id="3.90.226.10:FF:000017">
    <property type="entry name" value="Propionyl-CoA carboxylase subunit beta 5"/>
    <property type="match status" value="1"/>
</dbReference>
<feature type="domain" description="CoA carboxyltransferase N-terminal" evidence="9">
    <location>
        <begin position="52"/>
        <end position="306"/>
    </location>
</feature>
<keyword evidence="12" id="KW-1185">Reference proteome</keyword>
<dbReference type="PROSITE" id="PS50989">
    <property type="entry name" value="COA_CT_CTER"/>
    <property type="match status" value="1"/>
</dbReference>
<comment type="subunit">
    <text evidence="4">The holoenzyme is a dodecamer composed of 6 PCCA/alpha subunits and 6 PCCB/beta subunits.</text>
</comment>
<comment type="similarity">
    <text evidence="2">Belongs to the AccD/PCCB family.</text>
</comment>
<dbReference type="Proteomes" id="UP001344447">
    <property type="component" value="Unassembled WGS sequence"/>
</dbReference>
<dbReference type="EC" id="6.4.1.3" evidence="3"/>
<evidence type="ECO:0000256" key="7">
    <source>
        <dbReference type="ARBA" id="ARBA00048208"/>
    </source>
</evidence>
<evidence type="ECO:0000256" key="1">
    <source>
        <dbReference type="ARBA" id="ARBA00005060"/>
    </source>
</evidence>
<dbReference type="FunFam" id="3.90.226.10:FF:000016">
    <property type="entry name" value="Propionyl-CoA carboxylase, beta subunit"/>
    <property type="match status" value="1"/>
</dbReference>
<dbReference type="InterPro" id="IPR011762">
    <property type="entry name" value="COA_CT_N"/>
</dbReference>
<comment type="catalytic activity">
    <reaction evidence="7">
        <text>butanoyl-CoA + hydrogencarbonate + ATP = (2S)-ethylmalonyl-CoA + ADP + phosphate + H(+)</text>
        <dbReference type="Rhea" id="RHEA:59520"/>
        <dbReference type="ChEBI" id="CHEBI:15378"/>
        <dbReference type="ChEBI" id="CHEBI:17544"/>
        <dbReference type="ChEBI" id="CHEBI:30616"/>
        <dbReference type="ChEBI" id="CHEBI:43474"/>
        <dbReference type="ChEBI" id="CHEBI:57371"/>
        <dbReference type="ChEBI" id="CHEBI:60909"/>
        <dbReference type="ChEBI" id="CHEBI:456216"/>
    </reaction>
    <physiologicalReaction direction="left-to-right" evidence="7">
        <dbReference type="Rhea" id="RHEA:59521"/>
    </physiologicalReaction>
</comment>
<dbReference type="InterPro" id="IPR011763">
    <property type="entry name" value="COA_CT_C"/>
</dbReference>
<dbReference type="SUPFAM" id="SSF52096">
    <property type="entry name" value="ClpP/crotonase"/>
    <property type="match status" value="2"/>
</dbReference>
<evidence type="ECO:0000256" key="8">
    <source>
        <dbReference type="ARBA" id="ARBA00049495"/>
    </source>
</evidence>
<feature type="domain" description="CoA carboxyltransferase C-terminal" evidence="10">
    <location>
        <begin position="312"/>
        <end position="547"/>
    </location>
</feature>
<evidence type="ECO:0000256" key="4">
    <source>
        <dbReference type="ARBA" id="ARBA00038567"/>
    </source>
</evidence>
<evidence type="ECO:0000259" key="9">
    <source>
        <dbReference type="PROSITE" id="PS50980"/>
    </source>
</evidence>
<dbReference type="GO" id="GO:0005739">
    <property type="term" value="C:mitochondrion"/>
    <property type="evidence" value="ECO:0007669"/>
    <property type="project" value="TreeGrafter"/>
</dbReference>
<dbReference type="PANTHER" id="PTHR43842:SF2">
    <property type="entry name" value="PROPIONYL-COA CARBOXYLASE BETA CHAIN, MITOCHONDRIAL"/>
    <property type="match status" value="1"/>
</dbReference>
<comment type="catalytic activity">
    <reaction evidence="8">
        <text>propanoyl-CoA + hydrogencarbonate + ATP = (S)-methylmalonyl-CoA + ADP + phosphate + H(+)</text>
        <dbReference type="Rhea" id="RHEA:23720"/>
        <dbReference type="ChEBI" id="CHEBI:15378"/>
        <dbReference type="ChEBI" id="CHEBI:17544"/>
        <dbReference type="ChEBI" id="CHEBI:30616"/>
        <dbReference type="ChEBI" id="CHEBI:43474"/>
        <dbReference type="ChEBI" id="CHEBI:57327"/>
        <dbReference type="ChEBI" id="CHEBI:57392"/>
        <dbReference type="ChEBI" id="CHEBI:456216"/>
        <dbReference type="EC" id="6.4.1.3"/>
    </reaction>
    <physiologicalReaction direction="left-to-right" evidence="8">
        <dbReference type="Rhea" id="RHEA:23721"/>
    </physiologicalReaction>
</comment>
<dbReference type="Gene3D" id="3.90.226.10">
    <property type="entry name" value="2-enoyl-CoA Hydratase, Chain A, domain 1"/>
    <property type="match status" value="2"/>
</dbReference>
<evidence type="ECO:0000313" key="11">
    <source>
        <dbReference type="EMBL" id="KAK5577735.1"/>
    </source>
</evidence>
<accession>A0AAN7TYP8</accession>
<evidence type="ECO:0000259" key="10">
    <source>
        <dbReference type="PROSITE" id="PS50989"/>
    </source>
</evidence>
<proteinExistence type="inferred from homology"/>
<dbReference type="InterPro" id="IPR034733">
    <property type="entry name" value="AcCoA_carboxyl_beta"/>
</dbReference>